<keyword evidence="2" id="KW-1133">Transmembrane helix</keyword>
<evidence type="ECO:0008006" key="5">
    <source>
        <dbReference type="Google" id="ProtNLM"/>
    </source>
</evidence>
<feature type="transmembrane region" description="Helical" evidence="2">
    <location>
        <begin position="34"/>
        <end position="56"/>
    </location>
</feature>
<evidence type="ECO:0000313" key="3">
    <source>
        <dbReference type="EMBL" id="QSR28586.1"/>
    </source>
</evidence>
<dbReference type="EMBL" id="CP022295">
    <property type="protein sequence ID" value="QSR28586.1"/>
    <property type="molecule type" value="Genomic_DNA"/>
</dbReference>
<feature type="transmembrane region" description="Helical" evidence="2">
    <location>
        <begin position="103"/>
        <end position="123"/>
    </location>
</feature>
<feature type="region of interest" description="Disordered" evidence="1">
    <location>
        <begin position="1"/>
        <end position="26"/>
    </location>
</feature>
<reference evidence="3 4" key="1">
    <citation type="submission" date="2017-06" db="EMBL/GenBank/DDBJ databases">
        <title>Complete Genome Sequence of the Soil Carbazole-Degrading Bacterium Nocardioides aromaticivorans IC177.</title>
        <authorList>
            <person name="Vejarano F."/>
            <person name="Suzuki-Minakuchi C."/>
            <person name="Ohtsubo Y."/>
            <person name="Tsuda M."/>
            <person name="Okada K."/>
            <person name="Nojiri H."/>
        </authorList>
    </citation>
    <scope>NUCLEOTIDE SEQUENCE [LARGE SCALE GENOMIC DNA]</scope>
    <source>
        <strain evidence="3 4">IC177</strain>
    </source>
</reference>
<organism evidence="3 4">
    <name type="scientific">Nocardioides aromaticivorans</name>
    <dbReference type="NCBI Taxonomy" id="200618"/>
    <lineage>
        <taxon>Bacteria</taxon>
        <taxon>Bacillati</taxon>
        <taxon>Actinomycetota</taxon>
        <taxon>Actinomycetes</taxon>
        <taxon>Propionibacteriales</taxon>
        <taxon>Nocardioidaceae</taxon>
        <taxon>Nocardioides</taxon>
    </lineage>
</organism>
<feature type="transmembrane region" description="Helical" evidence="2">
    <location>
        <begin position="143"/>
        <end position="163"/>
    </location>
</feature>
<feature type="transmembrane region" description="Helical" evidence="2">
    <location>
        <begin position="214"/>
        <end position="235"/>
    </location>
</feature>
<gene>
    <name evidence="3" type="ORF">CFH99_23460</name>
</gene>
<feature type="transmembrane region" description="Helical" evidence="2">
    <location>
        <begin position="184"/>
        <end position="208"/>
    </location>
</feature>
<keyword evidence="2" id="KW-0472">Membrane</keyword>
<name>A0ABX7PRN3_9ACTN</name>
<evidence type="ECO:0000256" key="1">
    <source>
        <dbReference type="SAM" id="MobiDB-lite"/>
    </source>
</evidence>
<keyword evidence="4" id="KW-1185">Reference proteome</keyword>
<protein>
    <recommendedName>
        <fullName evidence="5">Integral membrane protein</fullName>
    </recommendedName>
</protein>
<accession>A0ABX7PRN3</accession>
<sequence>MTTGEEDYTTYTPPVAVEAEPAPRKTPAADPEPVAWLLWPARVVAFCVVLPVRAVWEVLRGAASALGAALERAFGALGRALLAVLRPLATVLLAPLRWIGRALLLPLAAAVGAVLAWLVERLLRPVTRALAHALRLLGRGLGAAWRALTGAIAAFVSAIGRGLRALGRGVGRILRALVVRPLEVVLGLLAAGTGLLARALAAPLQLIWRAVLKPVGTALVVAVVALVMGVGRFLLQPLLRAIGAVLRGAGDVIGWAWHAAGRVLALLGRAIVWPFVWLYRHVLTPLGHAIRGLWRAVVVAPWRAVRRTTSAALAAMRASVRDARRQVADQVRRAIGRPPR</sequence>
<dbReference type="Proteomes" id="UP000662818">
    <property type="component" value="Chromosome"/>
</dbReference>
<evidence type="ECO:0000256" key="2">
    <source>
        <dbReference type="SAM" id="Phobius"/>
    </source>
</evidence>
<dbReference type="RefSeq" id="WP_207007397.1">
    <property type="nucleotide sequence ID" value="NZ_CP022295.1"/>
</dbReference>
<proteinExistence type="predicted"/>
<evidence type="ECO:0000313" key="4">
    <source>
        <dbReference type="Proteomes" id="UP000662818"/>
    </source>
</evidence>
<keyword evidence="2" id="KW-0812">Transmembrane</keyword>